<feature type="transmembrane region" description="Helical" evidence="1">
    <location>
        <begin position="130"/>
        <end position="148"/>
    </location>
</feature>
<dbReference type="InterPro" id="IPR007404">
    <property type="entry name" value="YdjM-like"/>
</dbReference>
<keyword evidence="2" id="KW-0378">Hydrolase</keyword>
<dbReference type="Proteomes" id="UP000662939">
    <property type="component" value="Chromosome"/>
</dbReference>
<accession>A0A895XM14</accession>
<dbReference type="Pfam" id="PF04307">
    <property type="entry name" value="YdjM"/>
    <property type="match status" value="1"/>
</dbReference>
<proteinExistence type="predicted"/>
<keyword evidence="1" id="KW-0472">Membrane</keyword>
<feature type="transmembrane region" description="Helical" evidence="1">
    <location>
        <begin position="239"/>
        <end position="256"/>
    </location>
</feature>
<gene>
    <name evidence="2" type="ORF">JQS30_12485</name>
</gene>
<keyword evidence="1" id="KW-1133">Transmembrane helix</keyword>
<protein>
    <submittedName>
        <fullName evidence="2">Metal-dependent hydrolase</fullName>
    </submittedName>
</protein>
<feature type="transmembrane region" description="Helical" evidence="1">
    <location>
        <begin position="104"/>
        <end position="124"/>
    </location>
</feature>
<dbReference type="EMBL" id="CP070496">
    <property type="protein sequence ID" value="QSB04583.1"/>
    <property type="molecule type" value="Genomic_DNA"/>
</dbReference>
<dbReference type="KEGG" id="nav:JQS30_12485"/>
<name>A0A895XM14_9ACTN</name>
<keyword evidence="3" id="KW-1185">Reference proteome</keyword>
<evidence type="ECO:0000313" key="3">
    <source>
        <dbReference type="Proteomes" id="UP000662939"/>
    </source>
</evidence>
<feature type="transmembrane region" description="Helical" evidence="1">
    <location>
        <begin position="155"/>
        <end position="174"/>
    </location>
</feature>
<dbReference type="GO" id="GO:0016787">
    <property type="term" value="F:hydrolase activity"/>
    <property type="evidence" value="ECO:0007669"/>
    <property type="project" value="UniProtKB-KW"/>
</dbReference>
<reference evidence="2" key="1">
    <citation type="submission" date="2021-02" db="EMBL/GenBank/DDBJ databases">
        <title>Natronoglycomyces albus gen. nov., sp. nov, a haloalkaliphilic actinobacterium from a soda solonchak soil.</title>
        <authorList>
            <person name="Sorokin D.Y."/>
            <person name="Khijniak T.V."/>
            <person name="Zakharycheva A.P."/>
            <person name="Boueva O.V."/>
            <person name="Ariskina E.V."/>
            <person name="Hahnke R.L."/>
            <person name="Bunk B."/>
            <person name="Sproer C."/>
            <person name="Schumann P."/>
            <person name="Evtushenko L.I."/>
            <person name="Kublanov I.V."/>
        </authorList>
    </citation>
    <scope>NUCLEOTIDE SEQUENCE</scope>
    <source>
        <strain evidence="2">DSM 106290</strain>
    </source>
</reference>
<dbReference type="AlphaFoldDB" id="A0A895XM14"/>
<evidence type="ECO:0000313" key="2">
    <source>
        <dbReference type="EMBL" id="QSB04583.1"/>
    </source>
</evidence>
<feature type="transmembrane region" description="Helical" evidence="1">
    <location>
        <begin position="180"/>
        <end position="197"/>
    </location>
</feature>
<sequence length="270" mass="28728">MGPTHAMSGAAAWLGASAIASSFFDIHQHPAELAVGTIICAGAALFPDIDCAGRVLTNRGGSTVARSFGRVSMVLANIVERLCIGIYMATRTKKDGTRRNGHRTFTHTWVFAILMGFGTGALASNFGKPAVIGILFFLTGLAVRGLMANTARDKGWIITTGASLVCAFGMFHVLPPDRSYALLGIAMAMGCFIHTLGDMITKMGCPVLFPIPIAGKVWYDVGLPDFMALRAGGVAEKKYLMPALTILTLIGMFWNVPEVQTMVTGLIRQA</sequence>
<organism evidence="2 3">
    <name type="scientific">Natronoglycomyces albus</name>
    <dbReference type="NCBI Taxonomy" id="2811108"/>
    <lineage>
        <taxon>Bacteria</taxon>
        <taxon>Bacillati</taxon>
        <taxon>Actinomycetota</taxon>
        <taxon>Actinomycetes</taxon>
        <taxon>Glycomycetales</taxon>
        <taxon>Glycomycetaceae</taxon>
        <taxon>Natronoglycomyces</taxon>
    </lineage>
</organism>
<evidence type="ECO:0000256" key="1">
    <source>
        <dbReference type="SAM" id="Phobius"/>
    </source>
</evidence>
<keyword evidence="1" id="KW-0812">Transmembrane</keyword>